<evidence type="ECO:0000313" key="3">
    <source>
        <dbReference type="EMBL" id="VDN31931.1"/>
    </source>
</evidence>
<dbReference type="GO" id="GO:0038203">
    <property type="term" value="P:TORC2 signaling"/>
    <property type="evidence" value="ECO:0007669"/>
    <property type="project" value="TreeGrafter"/>
</dbReference>
<dbReference type="EMBL" id="UYRT01086919">
    <property type="protein sequence ID" value="VDN31931.1"/>
    <property type="molecule type" value="Genomic_DNA"/>
</dbReference>
<dbReference type="Pfam" id="PF03909">
    <property type="entry name" value="BSD"/>
    <property type="match status" value="1"/>
</dbReference>
<dbReference type="PROSITE" id="PS50858">
    <property type="entry name" value="BSD"/>
    <property type="match status" value="1"/>
</dbReference>
<proteinExistence type="predicted"/>
<feature type="region of interest" description="Disordered" evidence="1">
    <location>
        <begin position="23"/>
        <end position="93"/>
    </location>
</feature>
<dbReference type="SUPFAM" id="SSF140383">
    <property type="entry name" value="BSD domain-like"/>
    <property type="match status" value="1"/>
</dbReference>
<evidence type="ECO:0000313" key="4">
    <source>
        <dbReference type="Proteomes" id="UP000271098"/>
    </source>
</evidence>
<protein>
    <submittedName>
        <fullName evidence="5">BSD domain-containing protein</fullName>
    </submittedName>
</protein>
<keyword evidence="4" id="KW-1185">Reference proteome</keyword>
<evidence type="ECO:0000259" key="2">
    <source>
        <dbReference type="PROSITE" id="PS50858"/>
    </source>
</evidence>
<evidence type="ECO:0000313" key="5">
    <source>
        <dbReference type="WBParaSite" id="GPUH_0001855401-mRNA-1"/>
    </source>
</evidence>
<sequence>MNLTSLMQQAKVVTKKFSEMMYIPAEDGDEPQVNSTVTADEADSQATADEVKKEQEDEVEEAADATENKENVSADEPSVAVSELDRNSQNDGGYGLGLDTDALEANAAATIEAARKYANSFFSLAKEATAKVATTAEETAKKLQNVVAEKTIIGNLDKEQAKFNEEVVAAKLTLGTLPWSDLPDQTIAKKHILALSLDARNFTRDPPSETNFNFTHMQSVAAALLEEDPNLRKIRFHLVPKQLSEERFWRNYFYRVSLVRQSALGEQGLPVPESAICTKDVKLARPSESSVQDAASEKDKVATAAAGADVAGSTNKEKSESEDDSNEAKDAKLKQIRETVASANQKKSGEDWEKELLNDFNDYELVTGQMDKTDEQWEEEIAELLHSA</sequence>
<dbReference type="PANTHER" id="PTHR16019">
    <property type="entry name" value="SYNAPSE-ASSOCIATED PROTEIN"/>
    <property type="match status" value="1"/>
</dbReference>
<dbReference type="Proteomes" id="UP000271098">
    <property type="component" value="Unassembled WGS sequence"/>
</dbReference>
<feature type="region of interest" description="Disordered" evidence="1">
    <location>
        <begin position="286"/>
        <end position="334"/>
    </location>
</feature>
<dbReference type="Gene3D" id="1.10.3970.10">
    <property type="entry name" value="BSD domain"/>
    <property type="match status" value="1"/>
</dbReference>
<dbReference type="GO" id="GO:0045202">
    <property type="term" value="C:synapse"/>
    <property type="evidence" value="ECO:0007669"/>
    <property type="project" value="TreeGrafter"/>
</dbReference>
<dbReference type="SMART" id="SM00751">
    <property type="entry name" value="BSD"/>
    <property type="match status" value="1"/>
</dbReference>
<reference evidence="3 4" key="2">
    <citation type="submission" date="2018-11" db="EMBL/GenBank/DDBJ databases">
        <authorList>
            <consortium name="Pathogen Informatics"/>
        </authorList>
    </citation>
    <scope>NUCLEOTIDE SEQUENCE [LARGE SCALE GENOMIC DNA]</scope>
</reference>
<gene>
    <name evidence="3" type="ORF">GPUH_LOCUS18529</name>
</gene>
<feature type="domain" description="BSD" evidence="2">
    <location>
        <begin position="208"/>
        <end position="260"/>
    </location>
</feature>
<reference evidence="5" key="1">
    <citation type="submission" date="2016-06" db="UniProtKB">
        <authorList>
            <consortium name="WormBaseParasite"/>
        </authorList>
    </citation>
    <scope>IDENTIFICATION</scope>
</reference>
<evidence type="ECO:0000256" key="1">
    <source>
        <dbReference type="SAM" id="MobiDB-lite"/>
    </source>
</evidence>
<dbReference type="GO" id="GO:0048172">
    <property type="term" value="P:regulation of short-term neuronal synaptic plasticity"/>
    <property type="evidence" value="ECO:0007669"/>
    <property type="project" value="TreeGrafter"/>
</dbReference>
<dbReference type="GO" id="GO:0005634">
    <property type="term" value="C:nucleus"/>
    <property type="evidence" value="ECO:0007669"/>
    <property type="project" value="TreeGrafter"/>
</dbReference>
<dbReference type="InterPro" id="IPR035925">
    <property type="entry name" value="BSD_dom_sf"/>
</dbReference>
<dbReference type="InterPro" id="IPR005607">
    <property type="entry name" value="BSD_dom"/>
</dbReference>
<dbReference type="GO" id="GO:0005794">
    <property type="term" value="C:Golgi apparatus"/>
    <property type="evidence" value="ECO:0007669"/>
    <property type="project" value="TreeGrafter"/>
</dbReference>
<dbReference type="AlphaFoldDB" id="A0A183EC38"/>
<feature type="compositionally biased region" description="Low complexity" evidence="1">
    <location>
        <begin position="302"/>
        <end position="314"/>
    </location>
</feature>
<organism evidence="5">
    <name type="scientific">Gongylonema pulchrum</name>
    <dbReference type="NCBI Taxonomy" id="637853"/>
    <lineage>
        <taxon>Eukaryota</taxon>
        <taxon>Metazoa</taxon>
        <taxon>Ecdysozoa</taxon>
        <taxon>Nematoda</taxon>
        <taxon>Chromadorea</taxon>
        <taxon>Rhabditida</taxon>
        <taxon>Spirurina</taxon>
        <taxon>Spiruromorpha</taxon>
        <taxon>Spiruroidea</taxon>
        <taxon>Gongylonematidae</taxon>
        <taxon>Gongylonema</taxon>
    </lineage>
</organism>
<dbReference type="InterPro" id="IPR051494">
    <property type="entry name" value="BSD_domain-containing"/>
</dbReference>
<dbReference type="PANTHER" id="PTHR16019:SF6">
    <property type="entry name" value="SYNAPSE-ASSOCIATED PROTEIN 1"/>
    <property type="match status" value="1"/>
</dbReference>
<dbReference type="WBParaSite" id="GPUH_0001855401-mRNA-1">
    <property type="protein sequence ID" value="GPUH_0001855401-mRNA-1"/>
    <property type="gene ID" value="GPUH_0001855401"/>
</dbReference>
<accession>A0A183EC38</accession>
<name>A0A183EC38_9BILA</name>
<dbReference type="OrthoDB" id="47923at2759"/>